<evidence type="ECO:0000313" key="2">
    <source>
        <dbReference type="EMBL" id="CZR53473.1"/>
    </source>
</evidence>
<evidence type="ECO:0000256" key="1">
    <source>
        <dbReference type="SAM" id="MobiDB-lite"/>
    </source>
</evidence>
<dbReference type="OrthoDB" id="10615246at2759"/>
<dbReference type="EMBL" id="FJOG01000003">
    <property type="protein sequence ID" value="CZR53473.1"/>
    <property type="molecule type" value="Genomic_DNA"/>
</dbReference>
<sequence length="334" mass="38084">MAEPRQFLYIWKCVPEFFKAIDEFMEGKSIEDHRQIMEMYNKQCFPDMYEDLDPDAVQLGRWDIPWEVSRRVHFEKVDGKHRIVDIPPTKTQQAQASGCKPAEAPQAAQLPCEFIFVPHPLASLPGSNLSSGPADSQDSNNVPRDVIGKLFRYGDKWALYVTELHLEAGNDDRGAWVFEERHGVLEPEEKGVVFTLRRCTPMEVLSREELRERAECKKESVARDELGGEGKAQTVPERDDLHEGQGNDKVDAREDACDENSSEHTGKGEGHSEGCYQVKSDLAEEEEWKVKQSRRKICLIGGGVGSPLLMMSTTEKAVISYKTLQEYWLDKYWD</sequence>
<protein>
    <submittedName>
        <fullName evidence="2">Uncharacterized protein</fullName>
    </submittedName>
</protein>
<gene>
    <name evidence="2" type="ORF">PAC_03352</name>
</gene>
<organism evidence="2 3">
    <name type="scientific">Phialocephala subalpina</name>
    <dbReference type="NCBI Taxonomy" id="576137"/>
    <lineage>
        <taxon>Eukaryota</taxon>
        <taxon>Fungi</taxon>
        <taxon>Dikarya</taxon>
        <taxon>Ascomycota</taxon>
        <taxon>Pezizomycotina</taxon>
        <taxon>Leotiomycetes</taxon>
        <taxon>Helotiales</taxon>
        <taxon>Mollisiaceae</taxon>
        <taxon>Phialocephala</taxon>
        <taxon>Phialocephala fortinii species complex</taxon>
    </lineage>
</organism>
<evidence type="ECO:0000313" key="3">
    <source>
        <dbReference type="Proteomes" id="UP000184330"/>
    </source>
</evidence>
<feature type="region of interest" description="Disordered" evidence="1">
    <location>
        <begin position="216"/>
        <end position="274"/>
    </location>
</feature>
<keyword evidence="3" id="KW-1185">Reference proteome</keyword>
<feature type="compositionally biased region" description="Basic and acidic residues" evidence="1">
    <location>
        <begin position="236"/>
        <end position="272"/>
    </location>
</feature>
<name>A0A1L7WL61_9HELO</name>
<dbReference type="Proteomes" id="UP000184330">
    <property type="component" value="Unassembled WGS sequence"/>
</dbReference>
<accession>A0A1L7WL61</accession>
<feature type="compositionally biased region" description="Basic and acidic residues" evidence="1">
    <location>
        <begin position="216"/>
        <end position="228"/>
    </location>
</feature>
<dbReference type="AlphaFoldDB" id="A0A1L7WL61"/>
<reference evidence="2 3" key="1">
    <citation type="submission" date="2016-03" db="EMBL/GenBank/DDBJ databases">
        <authorList>
            <person name="Ploux O."/>
        </authorList>
    </citation>
    <scope>NUCLEOTIDE SEQUENCE [LARGE SCALE GENOMIC DNA]</scope>
    <source>
        <strain evidence="2 3">UAMH 11012</strain>
    </source>
</reference>
<proteinExistence type="predicted"/>